<proteinExistence type="predicted"/>
<feature type="compositionally biased region" description="Polar residues" evidence="1">
    <location>
        <begin position="333"/>
        <end position="352"/>
    </location>
</feature>
<evidence type="ECO:0000313" key="3">
    <source>
        <dbReference type="Proteomes" id="UP001075354"/>
    </source>
</evidence>
<reference evidence="2" key="1">
    <citation type="submission" date="2022-12" db="EMBL/GenBank/DDBJ databases">
        <title>Chromosome-level genome assembly of the bean flower thrips Megalurothrips usitatus.</title>
        <authorList>
            <person name="Ma L."/>
            <person name="Liu Q."/>
            <person name="Li H."/>
            <person name="Cai W."/>
        </authorList>
    </citation>
    <scope>NUCLEOTIDE SEQUENCE</scope>
    <source>
        <strain evidence="2">Cailab_2022a</strain>
    </source>
</reference>
<feature type="region of interest" description="Disordered" evidence="1">
    <location>
        <begin position="329"/>
        <end position="352"/>
    </location>
</feature>
<name>A0AAV7Y1J2_9NEOP</name>
<dbReference type="Proteomes" id="UP001075354">
    <property type="component" value="Chromosome 2"/>
</dbReference>
<accession>A0AAV7Y1J2</accession>
<gene>
    <name evidence="2" type="ORF">ONE63_005400</name>
</gene>
<dbReference type="AlphaFoldDB" id="A0AAV7Y1J2"/>
<evidence type="ECO:0000313" key="2">
    <source>
        <dbReference type="EMBL" id="KAJ1530503.1"/>
    </source>
</evidence>
<evidence type="ECO:0000256" key="1">
    <source>
        <dbReference type="SAM" id="MobiDB-lite"/>
    </source>
</evidence>
<comment type="caution">
    <text evidence="2">The sequence shown here is derived from an EMBL/GenBank/DDBJ whole genome shotgun (WGS) entry which is preliminary data.</text>
</comment>
<dbReference type="EMBL" id="JAPTSV010000002">
    <property type="protein sequence ID" value="KAJ1530503.1"/>
    <property type="molecule type" value="Genomic_DNA"/>
</dbReference>
<organism evidence="2 3">
    <name type="scientific">Megalurothrips usitatus</name>
    <name type="common">bean blossom thrips</name>
    <dbReference type="NCBI Taxonomy" id="439358"/>
    <lineage>
        <taxon>Eukaryota</taxon>
        <taxon>Metazoa</taxon>
        <taxon>Ecdysozoa</taxon>
        <taxon>Arthropoda</taxon>
        <taxon>Hexapoda</taxon>
        <taxon>Insecta</taxon>
        <taxon>Pterygota</taxon>
        <taxon>Neoptera</taxon>
        <taxon>Paraneoptera</taxon>
        <taxon>Thysanoptera</taxon>
        <taxon>Terebrantia</taxon>
        <taxon>Thripoidea</taxon>
        <taxon>Thripidae</taxon>
        <taxon>Megalurothrips</taxon>
    </lineage>
</organism>
<sequence>MAPNFVLVLWTKAKKTNVVPEDSFEKAFKSNGKKIPLREGDVRKVVIEGKRYEAKVLRICPSKKYLQSLVVTKEGKVLMHGTKPPLPELIAKRSKLVTDDTAEQKAEKKVMRALDAKAEEQPPNVRLNGLPECNDCCSSCCSKKTLPHFPKLPEGFVTTLVSLAEYFQHFHKSTAMNILAASKALANLAGVLHPWQMRSDEKVELKKGSGVWINSHHLQSLVAHSEQTKKPPHQTVVKSLLTYLLGKQAYMDTSAEKIDRRLMEAVTGFANDRYPTLAQPIERYYRGINLNRTYMLKRKYEVPDTAEAQYRRQNADDILTLISDLTSKRPRLSSESQRNNQLVTTGNPVQSLQQGAHFVKPTNNESDKSVAAMPPVSSASSNKYVVLPRPVQNTENIQSTPLHSNLLQSDLSLTNNNRLGSNTGNVLASSNRLNVQHAAVPVVGTKPLPVPGNANAGNAAVTTMYSNAKQNVPAVLNSTTNIKSISNSGNFMAMTSSLRPVLINNTNYGPVVNVGGILANTVRPISTPSGTVLVTTNRLQPSSGNILVRTNRVPQSIGNILTTSVSPQTIYTATTAVNNSFTLPNSVNVVRNSVQPNLHVNASTLAHPRSLPNSGGILIKSSATHQRNITSLNQHGSFRYAAPSATQPAPASKTVQVKTEEIIEIDGALDITL</sequence>
<keyword evidence="3" id="KW-1185">Reference proteome</keyword>
<protein>
    <submittedName>
        <fullName evidence="2">Uncharacterized protein</fullName>
    </submittedName>
</protein>